<dbReference type="Proteomes" id="UP001595935">
    <property type="component" value="Unassembled WGS sequence"/>
</dbReference>
<comment type="caution">
    <text evidence="1">The sequence shown here is derived from an EMBL/GenBank/DDBJ whole genome shotgun (WGS) entry which is preliminary data.</text>
</comment>
<accession>A0ABV9PIW1</accession>
<evidence type="ECO:0000313" key="2">
    <source>
        <dbReference type="Proteomes" id="UP001595935"/>
    </source>
</evidence>
<sequence length="1097" mass="123108">MKIVQLAIVTFFWTISYGQQPFDPLKAIPSSPTAASLGVYGNNPVNYYNGTIGLTIPLYEIKAANQTLPIRLDYFSSGIKVADNAGWVGLGWSLSAGGVITKVVKGGDDLFGSGSSKIGYYDADPLPNKQDVLSGNWTNLSSHDQEYLYNFDQGWVDTEPDTFNYNFGAYSGRFVLGKLSNGSQVYVDQKNNLRMQYLQLTDNWVITDGMGVRYYFNTRERGIDYYRSLTNGDIPNDSQIGTFDNYTLSDNPLITTSWYLDSIVMTNGETVSFIYQTQPQIQSVSLIGKSETEYNMVTRSNGTYAPNDSRYLPPTFSGIYHENMASKQVTLDVYLKQINFSGGTILFNTSDRDDIEYLGTLKPQKLSEIVIKDLDNRLVKKYNFNYSYFLSKTSASLSNDFTNKRRLKLDAVVEVGSNGQLKPPYLFDYYNSDDLPYKYTKAIDHWGYYNGKTANTSILPGKIMPSENKFWKGADRGANQVSIDMIKGMLSSITYPTKGFSKFNYELNEYSNLKKDDNFILQLKSASANSMIGKYSEVFDIAVADTTVVTLKGTFKKSGDLVYIGDYAHLYKDGNLVYQFLETATQPSGQYSNTQTLDFIIFPGHYSMDIRNIEGITSSITASYTIKSFVVQKKGAGLRIQKITNYDSNNSITGVKKFLYNNANGSTTGRLITPLKYDFPVSVVQIRLQTTGPSNPVWQNIYNYNYSVRMSNSISVASLSQNGGAIGYDKVTELDGENGENGKTEYYYNNFEDILNPISAPYIPVIHNPMNGKMKKMIYYNSVGDSIKKVEYQYALKDTQYLQGLTKLSIIPEAQNSGIDNHFVDSKKLKYYNIPSYWVVSSGEIETLFNKGQNATIAKKSFYYDNYTHLNLTKSELISSNGKRKVTKYIYAQDSEASGLPFVSEMIANNMIDIPLKNQTFNESTKLSEQLIIYDKSLATSNLLVQRHMYANKGVDYVDMSLDKKITFNQYDNRGNILQYTIENGASVSIIWGYNKTQPIAKIENATAVQSAAALGVSDISILNEDNLGVINALRTNGALPNTMITTYTYIPLVGVSSITDPKGDTITYTYDSFGRLEFVKDKDGNILSENQYNYKQ</sequence>
<dbReference type="InterPro" id="IPR031325">
    <property type="entry name" value="RHS_repeat"/>
</dbReference>
<dbReference type="RefSeq" id="WP_213260191.1">
    <property type="nucleotide sequence ID" value="NZ_JAGYWA010000014.1"/>
</dbReference>
<gene>
    <name evidence="1" type="ORF">ACFO5S_22285</name>
</gene>
<dbReference type="Gene3D" id="2.180.10.10">
    <property type="entry name" value="RHS repeat-associated core"/>
    <property type="match status" value="1"/>
</dbReference>
<evidence type="ECO:0008006" key="3">
    <source>
        <dbReference type="Google" id="ProtNLM"/>
    </source>
</evidence>
<dbReference type="Pfam" id="PF05593">
    <property type="entry name" value="RHS_repeat"/>
    <property type="match status" value="1"/>
</dbReference>
<keyword evidence="2" id="KW-1185">Reference proteome</keyword>
<proteinExistence type="predicted"/>
<reference evidence="2" key="1">
    <citation type="journal article" date="2019" name="Int. J. Syst. Evol. Microbiol.">
        <title>The Global Catalogue of Microorganisms (GCM) 10K type strain sequencing project: providing services to taxonomists for standard genome sequencing and annotation.</title>
        <authorList>
            <consortium name="The Broad Institute Genomics Platform"/>
            <consortium name="The Broad Institute Genome Sequencing Center for Infectious Disease"/>
            <person name="Wu L."/>
            <person name="Ma J."/>
        </authorList>
    </citation>
    <scope>NUCLEOTIDE SEQUENCE [LARGE SCALE GENOMIC DNA]</scope>
    <source>
        <strain evidence="2">WYCCWR 13023</strain>
    </source>
</reference>
<protein>
    <recommendedName>
        <fullName evidence="3">YD repeat-containing protein</fullName>
    </recommendedName>
</protein>
<dbReference type="EMBL" id="JBHSGV010000014">
    <property type="protein sequence ID" value="MFC4750198.1"/>
    <property type="molecule type" value="Genomic_DNA"/>
</dbReference>
<name>A0ABV9PIW1_9FLAO</name>
<evidence type="ECO:0000313" key="1">
    <source>
        <dbReference type="EMBL" id="MFC4750198.1"/>
    </source>
</evidence>
<organism evidence="1 2">
    <name type="scientific">Flavobacterium branchiicola</name>
    <dbReference type="NCBI Taxonomy" id="1114875"/>
    <lineage>
        <taxon>Bacteria</taxon>
        <taxon>Pseudomonadati</taxon>
        <taxon>Bacteroidota</taxon>
        <taxon>Flavobacteriia</taxon>
        <taxon>Flavobacteriales</taxon>
        <taxon>Flavobacteriaceae</taxon>
        <taxon>Flavobacterium</taxon>
    </lineage>
</organism>